<protein>
    <submittedName>
        <fullName evidence="10">Cytochrome b</fullName>
    </submittedName>
</protein>
<dbReference type="GO" id="GO:0046872">
    <property type="term" value="F:metal ion binding"/>
    <property type="evidence" value="ECO:0007669"/>
    <property type="project" value="UniProtKB-KW"/>
</dbReference>
<dbReference type="AlphaFoldDB" id="A0A1B4XCM5"/>
<feature type="compositionally biased region" description="Low complexity" evidence="6">
    <location>
        <begin position="506"/>
        <end position="518"/>
    </location>
</feature>
<dbReference type="GO" id="GO:0009055">
    <property type="term" value="F:electron transfer activity"/>
    <property type="evidence" value="ECO:0007669"/>
    <property type="project" value="InterPro"/>
</dbReference>
<feature type="transmembrane region" description="Helical" evidence="7">
    <location>
        <begin position="178"/>
        <end position="201"/>
    </location>
</feature>
<comment type="subunit">
    <text evidence="1">The main subunits of complex b-c1 are: cytochrome b, cytochrome c1 and the Rieske protein.</text>
</comment>
<organism evidence="10 11">
    <name type="scientific">Sulfuricaulis limicola</name>
    <dbReference type="NCBI Taxonomy" id="1620215"/>
    <lineage>
        <taxon>Bacteria</taxon>
        <taxon>Pseudomonadati</taxon>
        <taxon>Pseudomonadota</taxon>
        <taxon>Gammaproteobacteria</taxon>
        <taxon>Acidiferrobacterales</taxon>
        <taxon>Acidiferrobacteraceae</taxon>
        <taxon>Sulfuricaulis</taxon>
    </lineage>
</organism>
<dbReference type="Pfam" id="PF12838">
    <property type="entry name" value="Fer4_7"/>
    <property type="match status" value="1"/>
</dbReference>
<dbReference type="InterPro" id="IPR027387">
    <property type="entry name" value="Cytb/b6-like_sf"/>
</dbReference>
<reference evidence="10 11" key="1">
    <citation type="submission" date="2015-05" db="EMBL/GenBank/DDBJ databases">
        <title>Complete genome sequence of a sulfur-oxidizing gammaproteobacterium strain HA5.</title>
        <authorList>
            <person name="Miura A."/>
            <person name="Kojima H."/>
            <person name="Fukui M."/>
        </authorList>
    </citation>
    <scope>NUCLEOTIDE SEQUENCE [LARGE SCALE GENOMIC DNA]</scope>
    <source>
        <strain evidence="10 11">HA5</strain>
    </source>
</reference>
<keyword evidence="2" id="KW-0479">Metal-binding</keyword>
<dbReference type="InterPro" id="IPR017900">
    <property type="entry name" value="4Fe4S_Fe_S_CS"/>
</dbReference>
<dbReference type="Pfam" id="PF00033">
    <property type="entry name" value="Cytochrome_B"/>
    <property type="match status" value="1"/>
</dbReference>
<keyword evidence="7" id="KW-0472">Membrane</keyword>
<feature type="domain" description="4Fe-4S ferredoxin-type" evidence="9">
    <location>
        <begin position="292"/>
        <end position="321"/>
    </location>
</feature>
<feature type="transmembrane region" description="Helical" evidence="7">
    <location>
        <begin position="34"/>
        <end position="56"/>
    </location>
</feature>
<dbReference type="SUPFAM" id="SSF81342">
    <property type="entry name" value="Transmembrane di-heme cytochromes"/>
    <property type="match status" value="1"/>
</dbReference>
<dbReference type="InterPro" id="IPR003813">
    <property type="entry name" value="MvhD/FlpD"/>
</dbReference>
<dbReference type="PANTHER" id="PTHR19271:SF16">
    <property type="entry name" value="CYTOCHROME B"/>
    <property type="match status" value="1"/>
</dbReference>
<evidence type="ECO:0000259" key="9">
    <source>
        <dbReference type="PROSITE" id="PS51379"/>
    </source>
</evidence>
<dbReference type="PANTHER" id="PTHR19271">
    <property type="entry name" value="CYTOCHROME B"/>
    <property type="match status" value="1"/>
</dbReference>
<dbReference type="Gene3D" id="3.30.70.20">
    <property type="match status" value="1"/>
</dbReference>
<feature type="transmembrane region" description="Helical" evidence="7">
    <location>
        <begin position="213"/>
        <end position="233"/>
    </location>
</feature>
<evidence type="ECO:0000313" key="11">
    <source>
        <dbReference type="Proteomes" id="UP000243180"/>
    </source>
</evidence>
<keyword evidence="11" id="KW-1185">Reference proteome</keyword>
<feature type="transmembrane region" description="Helical" evidence="7">
    <location>
        <begin position="266"/>
        <end position="285"/>
    </location>
</feature>
<feature type="transmembrane region" description="Helical" evidence="7">
    <location>
        <begin position="114"/>
        <end position="138"/>
    </location>
</feature>
<feature type="region of interest" description="Disordered" evidence="6">
    <location>
        <begin position="504"/>
        <end position="531"/>
    </location>
</feature>
<proteinExistence type="predicted"/>
<keyword evidence="4" id="KW-0408">Iron</keyword>
<dbReference type="InterPro" id="IPR017896">
    <property type="entry name" value="4Fe4S_Fe-S-bd"/>
</dbReference>
<dbReference type="PROSITE" id="PS51002">
    <property type="entry name" value="CYTB_NTER"/>
    <property type="match status" value="1"/>
</dbReference>
<sequence>MIEALQHAGRRAFALVENTFDAAFGPRINPFYHLGALGFFFFWIVAVSGIYLFIFFETSIDGAYGSVEYLTHTQWYLGGVARSLHRYASDAMVIVVLLHLAREFVLDRYRGVRWYAWLTGVMLLWFLYASGISGYWLVWDRLAQYIAVVTAEWFDWLPLFGESIARNFLDSATVSDRFFSLMFFMHLGIPLFLLLGMWIHIQRISRARTNPPRAIMLGTLAALTLLSLVYPALSQGPADLDTVVSVVRPDWFYLTLYPLIEAWSPGAIWAVAGGGSLLLMLLPWLPRRREAAAAVVSLPNCNGCGRCFADCPYSAVIMQPRTDGLPYASQAAVDPDLCTACGICAGACPTATPFRRTTELVAGIDMPLLPVRAMRQRTLDVMAPLSGPDRVLVYACRGGSDLGALETAGVGVVTLPCVGALPPSFIDFALSRRHADGVMLVGCAAGDCYQRLGVDWTEQRLAGQRDPYLRGRVPRNRVATVWAGPRDGAELARRVAAFRAQLRDMGPTPQGGTPSGSTAQSEMRNVTYRMG</sequence>
<dbReference type="GO" id="GO:0022904">
    <property type="term" value="P:respiratory electron transport chain"/>
    <property type="evidence" value="ECO:0007669"/>
    <property type="project" value="InterPro"/>
</dbReference>
<dbReference type="GO" id="GO:0016491">
    <property type="term" value="F:oxidoreductase activity"/>
    <property type="evidence" value="ECO:0007669"/>
    <property type="project" value="UniProtKB-KW"/>
</dbReference>
<dbReference type="InterPro" id="IPR016174">
    <property type="entry name" value="Di-haem_cyt_TM"/>
</dbReference>
<keyword evidence="7" id="KW-1133">Transmembrane helix</keyword>
<feature type="domain" description="4Fe-4S ferredoxin-type" evidence="9">
    <location>
        <begin position="329"/>
        <end position="359"/>
    </location>
</feature>
<evidence type="ECO:0000256" key="6">
    <source>
        <dbReference type="SAM" id="MobiDB-lite"/>
    </source>
</evidence>
<dbReference type="EMBL" id="AP014879">
    <property type="protein sequence ID" value="BAV32574.1"/>
    <property type="molecule type" value="Genomic_DNA"/>
</dbReference>
<evidence type="ECO:0000256" key="1">
    <source>
        <dbReference type="ARBA" id="ARBA00011649"/>
    </source>
</evidence>
<dbReference type="Pfam" id="PF02662">
    <property type="entry name" value="FlpD"/>
    <property type="match status" value="1"/>
</dbReference>
<evidence type="ECO:0000256" key="3">
    <source>
        <dbReference type="ARBA" id="ARBA00023002"/>
    </source>
</evidence>
<dbReference type="GO" id="GO:0051536">
    <property type="term" value="F:iron-sulfur cluster binding"/>
    <property type="evidence" value="ECO:0007669"/>
    <property type="project" value="UniProtKB-KW"/>
</dbReference>
<dbReference type="RefSeq" id="WP_172425868.1">
    <property type="nucleotide sequence ID" value="NZ_AP014879.1"/>
</dbReference>
<feature type="domain" description="Cytochrome b/b6 N-terminal region profile" evidence="8">
    <location>
        <begin position="1"/>
        <end position="213"/>
    </location>
</feature>
<keyword evidence="3" id="KW-0560">Oxidoreductase</keyword>
<evidence type="ECO:0000256" key="7">
    <source>
        <dbReference type="SAM" id="Phobius"/>
    </source>
</evidence>
<dbReference type="GO" id="GO:0016020">
    <property type="term" value="C:membrane"/>
    <property type="evidence" value="ECO:0007669"/>
    <property type="project" value="InterPro"/>
</dbReference>
<dbReference type="Proteomes" id="UP000243180">
    <property type="component" value="Chromosome"/>
</dbReference>
<dbReference type="InParanoid" id="A0A1B4XCM5"/>
<dbReference type="PROSITE" id="PS51379">
    <property type="entry name" value="4FE4S_FER_2"/>
    <property type="match status" value="2"/>
</dbReference>
<dbReference type="Gene3D" id="1.20.810.10">
    <property type="entry name" value="Cytochrome Bc1 Complex, Chain C"/>
    <property type="match status" value="1"/>
</dbReference>
<evidence type="ECO:0000256" key="5">
    <source>
        <dbReference type="ARBA" id="ARBA00023014"/>
    </source>
</evidence>
<dbReference type="SUPFAM" id="SSF54862">
    <property type="entry name" value="4Fe-4S ferredoxins"/>
    <property type="match status" value="1"/>
</dbReference>
<keyword evidence="7" id="KW-0812">Transmembrane</keyword>
<dbReference type="InterPro" id="IPR005797">
    <property type="entry name" value="Cyt_b/b6_N"/>
</dbReference>
<evidence type="ECO:0000256" key="4">
    <source>
        <dbReference type="ARBA" id="ARBA00023004"/>
    </source>
</evidence>
<evidence type="ECO:0000313" key="10">
    <source>
        <dbReference type="EMBL" id="BAV32574.1"/>
    </source>
</evidence>
<keyword evidence="5" id="KW-0411">Iron-sulfur</keyword>
<evidence type="ECO:0000259" key="8">
    <source>
        <dbReference type="PROSITE" id="PS51002"/>
    </source>
</evidence>
<dbReference type="PROSITE" id="PS00198">
    <property type="entry name" value="4FE4S_FER_1"/>
    <property type="match status" value="1"/>
</dbReference>
<accession>A0A1B4XCM5</accession>
<name>A0A1B4XCM5_9GAMM</name>
<dbReference type="KEGG" id="slim:SCL_0252"/>
<evidence type="ECO:0000256" key="2">
    <source>
        <dbReference type="ARBA" id="ARBA00022723"/>
    </source>
</evidence>
<gene>
    <name evidence="10" type="ORF">SCL_0252</name>
</gene>